<dbReference type="PANTHER" id="PTHR32523:SF8">
    <property type="entry name" value="DOLICHOL KINASE"/>
    <property type="match status" value="1"/>
</dbReference>
<evidence type="ECO:0000256" key="7">
    <source>
        <dbReference type="ARBA" id="ARBA00022777"/>
    </source>
</evidence>
<keyword evidence="3" id="KW-0150">Chloroplast</keyword>
<feature type="transmembrane region" description="Helical" evidence="14">
    <location>
        <begin position="229"/>
        <end position="250"/>
    </location>
</feature>
<keyword evidence="7 16" id="KW-0418">Kinase</keyword>
<evidence type="ECO:0000256" key="6">
    <source>
        <dbReference type="ARBA" id="ARBA00022692"/>
    </source>
</evidence>
<evidence type="ECO:0000256" key="10">
    <source>
        <dbReference type="ARBA" id="ARBA00023136"/>
    </source>
</evidence>
<dbReference type="PANTHER" id="PTHR32523">
    <property type="entry name" value="PHYTOL KINASE 1, CHLOROPLASTIC"/>
    <property type="match status" value="1"/>
</dbReference>
<evidence type="ECO:0000256" key="8">
    <source>
        <dbReference type="ARBA" id="ARBA00022946"/>
    </source>
</evidence>
<evidence type="ECO:0000256" key="9">
    <source>
        <dbReference type="ARBA" id="ARBA00022989"/>
    </source>
</evidence>
<comment type="subcellular location">
    <subcellularLocation>
        <location evidence="1">Plastid</location>
        <location evidence="1">Chloroplast membrane</location>
        <topology evidence="1">Multi-pass membrane protein</topology>
    </subcellularLocation>
</comment>
<organism evidence="15 16">
    <name type="scientific">Rhodamnia argentea</name>
    <dbReference type="NCBI Taxonomy" id="178133"/>
    <lineage>
        <taxon>Eukaryota</taxon>
        <taxon>Viridiplantae</taxon>
        <taxon>Streptophyta</taxon>
        <taxon>Embryophyta</taxon>
        <taxon>Tracheophyta</taxon>
        <taxon>Spermatophyta</taxon>
        <taxon>Magnoliopsida</taxon>
        <taxon>eudicotyledons</taxon>
        <taxon>Gunneridae</taxon>
        <taxon>Pentapetalae</taxon>
        <taxon>rosids</taxon>
        <taxon>malvids</taxon>
        <taxon>Myrtales</taxon>
        <taxon>Myrtaceae</taxon>
        <taxon>Myrtoideae</taxon>
        <taxon>Myrteae</taxon>
        <taxon>Australasian group</taxon>
        <taxon>Rhodamnia</taxon>
    </lineage>
</organism>
<dbReference type="InterPro" id="IPR039606">
    <property type="entry name" value="Phytol/farnesol_kinase"/>
</dbReference>
<feature type="transmembrane region" description="Helical" evidence="14">
    <location>
        <begin position="106"/>
        <end position="123"/>
    </location>
</feature>
<evidence type="ECO:0000256" key="13">
    <source>
        <dbReference type="ARBA" id="ARBA00048889"/>
    </source>
</evidence>
<dbReference type="RefSeq" id="XP_030546066.2">
    <property type="nucleotide sequence ID" value="XM_030690206.2"/>
</dbReference>
<evidence type="ECO:0000256" key="3">
    <source>
        <dbReference type="ARBA" id="ARBA00022528"/>
    </source>
</evidence>
<reference evidence="16" key="1">
    <citation type="submission" date="2025-08" db="UniProtKB">
        <authorList>
            <consortium name="RefSeq"/>
        </authorList>
    </citation>
    <scope>IDENTIFICATION</scope>
    <source>
        <tissue evidence="16">Leaf</tissue>
    </source>
</reference>
<evidence type="ECO:0000256" key="12">
    <source>
        <dbReference type="ARBA" id="ARBA00039024"/>
    </source>
</evidence>
<comment type="similarity">
    <text evidence="2">Belongs to the polyprenol kinase family.</text>
</comment>
<accession>A0A8B8QG17</accession>
<evidence type="ECO:0000313" key="16">
    <source>
        <dbReference type="RefSeq" id="XP_030546066.2"/>
    </source>
</evidence>
<comment type="pathway">
    <text evidence="11">Cofactor biosynthesis; tocopherol biosynthesis.</text>
</comment>
<evidence type="ECO:0000256" key="4">
    <source>
        <dbReference type="ARBA" id="ARBA00022640"/>
    </source>
</evidence>
<keyword evidence="5" id="KW-0808">Transferase</keyword>
<keyword evidence="4" id="KW-0934">Plastid</keyword>
<comment type="catalytic activity">
    <reaction evidence="13">
        <text>phytol + CTP = phytyl phosphate + CDP + H(+)</text>
        <dbReference type="Rhea" id="RHEA:38055"/>
        <dbReference type="ChEBI" id="CHEBI:15378"/>
        <dbReference type="ChEBI" id="CHEBI:17327"/>
        <dbReference type="ChEBI" id="CHEBI:37563"/>
        <dbReference type="ChEBI" id="CHEBI:58069"/>
        <dbReference type="ChEBI" id="CHEBI:75483"/>
        <dbReference type="EC" id="2.7.1.182"/>
    </reaction>
</comment>
<keyword evidence="15" id="KW-1185">Reference proteome</keyword>
<dbReference type="KEGG" id="rarg:115752153"/>
<keyword evidence="10 14" id="KW-0472">Membrane</keyword>
<dbReference type="AlphaFoldDB" id="A0A8B8QG17"/>
<protein>
    <recommendedName>
        <fullName evidence="12">phytol kinase</fullName>
        <ecNumber evidence="12">2.7.1.182</ecNumber>
    </recommendedName>
</protein>
<keyword evidence="6 14" id="KW-0812">Transmembrane</keyword>
<evidence type="ECO:0000256" key="1">
    <source>
        <dbReference type="ARBA" id="ARBA00004508"/>
    </source>
</evidence>
<proteinExistence type="inferred from homology"/>
<evidence type="ECO:0000256" key="14">
    <source>
        <dbReference type="SAM" id="Phobius"/>
    </source>
</evidence>
<dbReference type="Proteomes" id="UP000827889">
    <property type="component" value="Chromosome 5"/>
</dbReference>
<sequence>MSLSSLAISNHHRASISALRRRHLAVPRPPSPDHFSSSVHFPTAVGAKPHGPSRKSLRRCILGSGGGALAQDAGATAAVLAGAYSLVFTFDKLTQRNLIQQSLSRKLVHILSGLLFMASWPIFSNSMAARYFASLVPLTNCLRLVVNGFSLATDEGLVKSVTREGNPQELLRGPLYYVLILILCAIVYWRESPTGVISLAMMCGGDGIADIIGRRFGSQKLPYNRKKSWAGSVSMFICGCVISMGMLHYFSSLGYFQLDWTMTLQRVALISLVATVVESLPITEVLDDNISVPLSSMLMAFWSFGY</sequence>
<evidence type="ECO:0000313" key="15">
    <source>
        <dbReference type="Proteomes" id="UP000827889"/>
    </source>
</evidence>
<dbReference type="GO" id="GO:0031969">
    <property type="term" value="C:chloroplast membrane"/>
    <property type="evidence" value="ECO:0007669"/>
    <property type="project" value="UniProtKB-SubCell"/>
</dbReference>
<evidence type="ECO:0000256" key="2">
    <source>
        <dbReference type="ARBA" id="ARBA00010794"/>
    </source>
</evidence>
<keyword evidence="8" id="KW-0809">Transit peptide</keyword>
<dbReference type="GeneID" id="115752153"/>
<evidence type="ECO:0000256" key="5">
    <source>
        <dbReference type="ARBA" id="ARBA00022679"/>
    </source>
</evidence>
<dbReference type="EC" id="2.7.1.182" evidence="12"/>
<evidence type="ECO:0000256" key="11">
    <source>
        <dbReference type="ARBA" id="ARBA00024015"/>
    </source>
</evidence>
<feature type="transmembrane region" description="Helical" evidence="14">
    <location>
        <begin position="170"/>
        <end position="189"/>
    </location>
</feature>
<dbReference type="GO" id="GO:0010276">
    <property type="term" value="F:phytol kinase activity"/>
    <property type="evidence" value="ECO:0007669"/>
    <property type="project" value="UniProtKB-EC"/>
</dbReference>
<dbReference type="GO" id="GO:0010189">
    <property type="term" value="P:vitamin E biosynthetic process"/>
    <property type="evidence" value="ECO:0007669"/>
    <property type="project" value="TreeGrafter"/>
</dbReference>
<gene>
    <name evidence="16" type="primary">LOC115752153</name>
</gene>
<keyword evidence="9 14" id="KW-1133">Transmembrane helix</keyword>
<name>A0A8B8QG17_9MYRT</name>